<dbReference type="InterPro" id="IPR021443">
    <property type="entry name" value="DUF3093"/>
</dbReference>
<protein>
    <recommendedName>
        <fullName evidence="4">DUF3093 domain-containing protein</fullName>
    </recommendedName>
</protein>
<reference evidence="3" key="1">
    <citation type="submission" date="2016-10" db="EMBL/GenBank/DDBJ databases">
        <authorList>
            <person name="Varghese N."/>
            <person name="Submissions S."/>
        </authorList>
    </citation>
    <scope>NUCLEOTIDE SEQUENCE [LARGE SCALE GENOMIC DNA]</scope>
    <source>
        <strain evidence="3">KPR-1</strain>
    </source>
</reference>
<organism evidence="2 3">
    <name type="scientific">Bowdeniella nasicola</name>
    <dbReference type="NCBI Taxonomy" id="208480"/>
    <lineage>
        <taxon>Bacteria</taxon>
        <taxon>Bacillati</taxon>
        <taxon>Actinomycetota</taxon>
        <taxon>Actinomycetes</taxon>
        <taxon>Actinomycetales</taxon>
        <taxon>Actinomycetaceae</taxon>
        <taxon>Bowdeniella</taxon>
    </lineage>
</organism>
<feature type="transmembrane region" description="Helical" evidence="1">
    <location>
        <begin position="44"/>
        <end position="66"/>
    </location>
</feature>
<dbReference type="AlphaFoldDB" id="A0A1H3WDV3"/>
<keyword evidence="1" id="KW-1133">Transmembrane helix</keyword>
<evidence type="ECO:0000313" key="3">
    <source>
        <dbReference type="Proteomes" id="UP000199288"/>
    </source>
</evidence>
<keyword evidence="1" id="KW-0472">Membrane</keyword>
<evidence type="ECO:0000256" key="1">
    <source>
        <dbReference type="SAM" id="Phobius"/>
    </source>
</evidence>
<proteinExistence type="predicted"/>
<name>A0A1H3WDV3_9ACTO</name>
<dbReference type="Pfam" id="PF11292">
    <property type="entry name" value="DUF3093"/>
    <property type="match status" value="1"/>
</dbReference>
<dbReference type="OrthoDB" id="3217020at2"/>
<keyword evidence="3" id="KW-1185">Reference proteome</keyword>
<feature type="transmembrane region" description="Helical" evidence="1">
    <location>
        <begin position="21"/>
        <end position="38"/>
    </location>
</feature>
<evidence type="ECO:0000313" key="2">
    <source>
        <dbReference type="EMBL" id="SDZ85255.1"/>
    </source>
</evidence>
<sequence>MCHSKKVTATRYSSRLTPPPLMMIVLGLLGASFGLIFVPVSTTLAWIVAVIGGLVVVGLLIGSAPVTVVEDGELKAGGAHIPLHFLTTAEELDAPALREAMGPAADTRAWVVHRPWASSAVKVGIDDPRDPTPYWLLCVKDPHRLVQVLHESAVH</sequence>
<keyword evidence="1" id="KW-0812">Transmembrane</keyword>
<dbReference type="Proteomes" id="UP000199288">
    <property type="component" value="Unassembled WGS sequence"/>
</dbReference>
<gene>
    <name evidence="2" type="ORF">SAMN02910418_00402</name>
</gene>
<accession>A0A1H3WDV3</accession>
<dbReference type="EMBL" id="FNQV01000002">
    <property type="protein sequence ID" value="SDZ85255.1"/>
    <property type="molecule type" value="Genomic_DNA"/>
</dbReference>
<evidence type="ECO:0008006" key="4">
    <source>
        <dbReference type="Google" id="ProtNLM"/>
    </source>
</evidence>